<dbReference type="Gene3D" id="1.10.3210.10">
    <property type="entry name" value="Hypothetical protein af1432"/>
    <property type="match status" value="1"/>
</dbReference>
<dbReference type="Pfam" id="PF13487">
    <property type="entry name" value="HD_5"/>
    <property type="match status" value="1"/>
</dbReference>
<proteinExistence type="predicted"/>
<dbReference type="InterPro" id="IPR003607">
    <property type="entry name" value="HD/PDEase_dom"/>
</dbReference>
<dbReference type="RefSeq" id="WP_103115553.1">
    <property type="nucleotide sequence ID" value="NZ_PPFX01000020.1"/>
</dbReference>
<dbReference type="SMART" id="SM00471">
    <property type="entry name" value="HDc"/>
    <property type="match status" value="1"/>
</dbReference>
<dbReference type="PROSITE" id="PS50110">
    <property type="entry name" value="RESPONSE_REGULATORY"/>
    <property type="match status" value="1"/>
</dbReference>
<feature type="domain" description="Response regulatory" evidence="3">
    <location>
        <begin position="11"/>
        <end position="127"/>
    </location>
</feature>
<dbReference type="InterPro" id="IPR037522">
    <property type="entry name" value="HD_GYP_dom"/>
</dbReference>
<dbReference type="PROSITE" id="PS51832">
    <property type="entry name" value="HD_GYP"/>
    <property type="match status" value="1"/>
</dbReference>
<keyword evidence="1" id="KW-0597">Phosphoprotein</keyword>
<protein>
    <submittedName>
        <fullName evidence="5">Phosphohydrolase</fullName>
    </submittedName>
</protein>
<evidence type="ECO:0000313" key="6">
    <source>
        <dbReference type="Proteomes" id="UP000236340"/>
    </source>
</evidence>
<dbReference type="InterPro" id="IPR052020">
    <property type="entry name" value="Cyclic_di-GMP/3'3'-cGAMP_PDE"/>
</dbReference>
<gene>
    <name evidence="5" type="ORF">C2E25_09725</name>
</gene>
<comment type="caution">
    <text evidence="5">The sequence shown here is derived from an EMBL/GenBank/DDBJ whole genome shotgun (WGS) entry which is preliminary data.</text>
</comment>
<dbReference type="InterPro" id="IPR011006">
    <property type="entry name" value="CheY-like_superfamily"/>
</dbReference>
<dbReference type="Proteomes" id="UP000236340">
    <property type="component" value="Unassembled WGS sequence"/>
</dbReference>
<name>A0A2K2H9M9_9BACT</name>
<evidence type="ECO:0000259" key="4">
    <source>
        <dbReference type="PROSITE" id="PS51832"/>
    </source>
</evidence>
<accession>A0A2K2H9M9</accession>
<dbReference type="SUPFAM" id="SSF52172">
    <property type="entry name" value="CheY-like"/>
    <property type="match status" value="1"/>
</dbReference>
<dbReference type="CDD" id="cd00077">
    <property type="entry name" value="HDc"/>
    <property type="match status" value="1"/>
</dbReference>
<dbReference type="SUPFAM" id="SSF109604">
    <property type="entry name" value="HD-domain/PDEase-like"/>
    <property type="match status" value="1"/>
</dbReference>
<evidence type="ECO:0000256" key="2">
    <source>
        <dbReference type="SAM" id="Coils"/>
    </source>
</evidence>
<dbReference type="AlphaFoldDB" id="A0A2K2H9M9"/>
<feature type="modified residue" description="4-aspartylphosphate" evidence="1">
    <location>
        <position position="61"/>
    </location>
</feature>
<dbReference type="OrthoDB" id="5392850at2"/>
<dbReference type="EMBL" id="PPFX01000020">
    <property type="protein sequence ID" value="PNU19940.1"/>
    <property type="molecule type" value="Genomic_DNA"/>
</dbReference>
<keyword evidence="5" id="KW-0378">Hydrolase</keyword>
<dbReference type="SMART" id="SM00448">
    <property type="entry name" value="REC"/>
    <property type="match status" value="1"/>
</dbReference>
<dbReference type="Gene3D" id="3.40.50.2300">
    <property type="match status" value="1"/>
</dbReference>
<feature type="domain" description="HD-GYP" evidence="4">
    <location>
        <begin position="182"/>
        <end position="376"/>
    </location>
</feature>
<keyword evidence="2" id="KW-0175">Coiled coil</keyword>
<dbReference type="InterPro" id="IPR001789">
    <property type="entry name" value="Sig_transdc_resp-reg_receiver"/>
</dbReference>
<dbReference type="PANTHER" id="PTHR45228:SF8">
    <property type="entry name" value="TWO-COMPONENT RESPONSE REGULATOR-RELATED"/>
    <property type="match status" value="1"/>
</dbReference>
<reference evidence="5 6" key="1">
    <citation type="journal article" date="2018" name="Genome Announc.">
        <title>Genome Sequence of Geothermobacter sp. HR-1 Iron Reducer from the Loihi Seamount.</title>
        <authorList>
            <person name="Smith H."/>
            <person name="Abuyen K."/>
            <person name="Tremblay J."/>
            <person name="Savalia P."/>
            <person name="Perez-Rodriguez I."/>
            <person name="Emerson D."/>
            <person name="Tully B."/>
            <person name="Amend J."/>
        </authorList>
    </citation>
    <scope>NUCLEOTIDE SEQUENCE [LARGE SCALE GENOMIC DNA]</scope>
    <source>
        <strain evidence="5 6">HR-1</strain>
    </source>
</reference>
<dbReference type="CDD" id="cd17569">
    <property type="entry name" value="REC_HupR-like"/>
    <property type="match status" value="1"/>
</dbReference>
<dbReference type="GO" id="GO:0000160">
    <property type="term" value="P:phosphorelay signal transduction system"/>
    <property type="evidence" value="ECO:0007669"/>
    <property type="project" value="InterPro"/>
</dbReference>
<dbReference type="PANTHER" id="PTHR45228">
    <property type="entry name" value="CYCLIC DI-GMP PHOSPHODIESTERASE TM_0186-RELATED"/>
    <property type="match status" value="1"/>
</dbReference>
<evidence type="ECO:0000256" key="1">
    <source>
        <dbReference type="PROSITE-ProRule" id="PRU00169"/>
    </source>
</evidence>
<feature type="coiled-coil region" evidence="2">
    <location>
        <begin position="129"/>
        <end position="156"/>
    </location>
</feature>
<evidence type="ECO:0000259" key="3">
    <source>
        <dbReference type="PROSITE" id="PS50110"/>
    </source>
</evidence>
<organism evidence="5 6">
    <name type="scientific">Geothermobacter hydrogeniphilus</name>
    <dbReference type="NCBI Taxonomy" id="1969733"/>
    <lineage>
        <taxon>Bacteria</taxon>
        <taxon>Pseudomonadati</taxon>
        <taxon>Thermodesulfobacteriota</taxon>
        <taxon>Desulfuromonadia</taxon>
        <taxon>Desulfuromonadales</taxon>
        <taxon>Geothermobacteraceae</taxon>
        <taxon>Geothermobacter</taxon>
    </lineage>
</organism>
<sequence length="446" mass="49925">MSDANTPVEIKVLFVDDEKNILSSLRRLTMDEDFETLVAGSGAEGLEILAREENIGLVVSDQRMPEMTGAEFLARARELHPDIPRIVLTGYADVSAAIDAINKGGACRYIKKPWEDQELLQIIRSEVDRFRLQQENKRLQAIIRAKNEELEDWNRRLKGRVLEQTGEIRKKNEKLYAHNTRLKKTLRGIIEALSNLIELRDKSLNSHAENVAALAREMATGMNLPEAERDCIYEAALLHDIGKIGIPDELLHGRIEDMSAPDVERYMQHAILGQTAIDGIIDLRPAGVLIRHHHEWYDGSGYPEGRKGDDIPLGARIIAMADYADRLLGPNPSQAAVKKAIGSVRELCRSRFDPGLLPYLEKPLLELYGQVVYADGKIGMILDPNELRPGMLLAEDLYSGTGLMLLKKGTNLQEPQIESIHRYHLLDPFPGGVTVLVAEEQKAEDA</sequence>
<evidence type="ECO:0000313" key="5">
    <source>
        <dbReference type="EMBL" id="PNU19940.1"/>
    </source>
</evidence>
<dbReference type="GO" id="GO:0016787">
    <property type="term" value="F:hydrolase activity"/>
    <property type="evidence" value="ECO:0007669"/>
    <property type="project" value="UniProtKB-KW"/>
</dbReference>
<dbReference type="Pfam" id="PF00072">
    <property type="entry name" value="Response_reg"/>
    <property type="match status" value="1"/>
</dbReference>